<evidence type="ECO:0000256" key="1">
    <source>
        <dbReference type="ARBA" id="ARBA00009865"/>
    </source>
</evidence>
<dbReference type="Pfam" id="PF04616">
    <property type="entry name" value="Glyco_hydro_43"/>
    <property type="match status" value="1"/>
</dbReference>
<dbReference type="InterPro" id="IPR006710">
    <property type="entry name" value="Glyco_hydro_43"/>
</dbReference>
<dbReference type="CDD" id="cd09000">
    <property type="entry name" value="GH43_SXA-like"/>
    <property type="match status" value="1"/>
</dbReference>
<dbReference type="Gene3D" id="2.60.120.200">
    <property type="match status" value="1"/>
</dbReference>
<dbReference type="InterPro" id="IPR023296">
    <property type="entry name" value="Glyco_hydro_beta-prop_sf"/>
</dbReference>
<keyword evidence="3 4" id="KW-0326">Glycosidase</keyword>
<comment type="similarity">
    <text evidence="1 4">Belongs to the glycosyl hydrolase 43 family.</text>
</comment>
<evidence type="ECO:0000313" key="7">
    <source>
        <dbReference type="Proteomes" id="UP001521785"/>
    </source>
</evidence>
<evidence type="ECO:0000259" key="5">
    <source>
        <dbReference type="Pfam" id="PF17851"/>
    </source>
</evidence>
<dbReference type="InterPro" id="IPR013320">
    <property type="entry name" value="ConA-like_dom_sf"/>
</dbReference>
<dbReference type="Gene3D" id="2.115.10.20">
    <property type="entry name" value="Glycosyl hydrolase domain, family 43"/>
    <property type="match status" value="1"/>
</dbReference>
<evidence type="ECO:0000256" key="3">
    <source>
        <dbReference type="ARBA" id="ARBA00023295"/>
    </source>
</evidence>
<reference evidence="6 7" key="1">
    <citation type="submission" date="2024-02" db="EMBL/GenBank/DDBJ databases">
        <title>De novo assembly and annotation of 12 fungi associated with fruit tree decline syndrome in Ontario, Canada.</title>
        <authorList>
            <person name="Sulman M."/>
            <person name="Ellouze W."/>
            <person name="Ilyukhin E."/>
        </authorList>
    </citation>
    <scope>NUCLEOTIDE SEQUENCE [LARGE SCALE GENOMIC DNA]</scope>
    <source>
        <strain evidence="6 7">M42-189</strain>
    </source>
</reference>
<feature type="domain" description="Beta-xylosidase C-terminal Concanavalin A-like" evidence="5">
    <location>
        <begin position="325"/>
        <end position="529"/>
    </location>
</feature>
<proteinExistence type="inferred from homology"/>
<protein>
    <recommendedName>
        <fullName evidence="5">Beta-xylosidase C-terminal Concanavalin A-like domain-containing protein</fullName>
    </recommendedName>
</protein>
<dbReference type="SUPFAM" id="SSF75005">
    <property type="entry name" value="Arabinanase/levansucrase/invertase"/>
    <property type="match status" value="1"/>
</dbReference>
<dbReference type="Pfam" id="PF17851">
    <property type="entry name" value="GH43_C2"/>
    <property type="match status" value="1"/>
</dbReference>
<dbReference type="PANTHER" id="PTHR42812">
    <property type="entry name" value="BETA-XYLOSIDASE"/>
    <property type="match status" value="1"/>
</dbReference>
<keyword evidence="7" id="KW-1185">Reference proteome</keyword>
<evidence type="ECO:0000256" key="2">
    <source>
        <dbReference type="ARBA" id="ARBA00022801"/>
    </source>
</evidence>
<dbReference type="EMBL" id="JAKJXO020000001">
    <property type="protein sequence ID" value="KAL1613256.1"/>
    <property type="molecule type" value="Genomic_DNA"/>
</dbReference>
<organism evidence="6 7">
    <name type="scientific">Paraconiothyrium brasiliense</name>
    <dbReference type="NCBI Taxonomy" id="300254"/>
    <lineage>
        <taxon>Eukaryota</taxon>
        <taxon>Fungi</taxon>
        <taxon>Dikarya</taxon>
        <taxon>Ascomycota</taxon>
        <taxon>Pezizomycotina</taxon>
        <taxon>Dothideomycetes</taxon>
        <taxon>Pleosporomycetidae</taxon>
        <taxon>Pleosporales</taxon>
        <taxon>Massarineae</taxon>
        <taxon>Didymosphaeriaceae</taxon>
        <taxon>Paraconiothyrium</taxon>
    </lineage>
</organism>
<dbReference type="PANTHER" id="PTHR42812:SF12">
    <property type="entry name" value="BETA-XYLOSIDASE-RELATED"/>
    <property type="match status" value="1"/>
</dbReference>
<keyword evidence="2 4" id="KW-0378">Hydrolase</keyword>
<dbReference type="InterPro" id="IPR041542">
    <property type="entry name" value="GH43_C2"/>
</dbReference>
<dbReference type="Proteomes" id="UP001521785">
    <property type="component" value="Unassembled WGS sequence"/>
</dbReference>
<accession>A0ABR3S982</accession>
<name>A0ABR3S982_9PLEO</name>
<sequence length="544" mass="61572">MPKVLNPILPGFNADPSILRVGSDYYIATSTFEWFPGVQIHHSRDLANWTLVTRPLSRKSQLDMRGNPDSCGVWAPCLTHDGSKFYLVYTDVKRKDGSFKDTHNYIVTAEKIEGPWSDPYYVNSSGFDPSLFHDEDGKKWFVNMLQDHRRRPRSFAGVRLQEWSEKEGKLVGPWKTIFLGTEIDLVEGPHLYKRNGWYYLLTAEGGTGYEHAATLARSKDIWGPYEVHPKNPILSSTKAPLAPLQRAGHADIVDTEDGKTYIVHLTGRPITQARRCVLGRETAIQEAYWDSDDWLYVKNGPVPSLSVELPAARDDAAYWAEQRYTFSASDGLHKDFQWLRTPEPERIFAVKDGALELTGREAIGSWFEQALVARRQTHFSYDAETVIAFKPLDERQFAGLTAYYCRYNFFYLTVTAHADGQRELLLLTSEASWPEGRLKFPIPEPVSIPQEGKVRLALSIRGKELQFSYALEGEAELKNIGPVFDASILSDECGGHQAHGSFTGAFVGVAASDLDGLETKATFDYFTYRPVKYESDRYEVETYA</sequence>
<evidence type="ECO:0000313" key="6">
    <source>
        <dbReference type="EMBL" id="KAL1613256.1"/>
    </source>
</evidence>
<dbReference type="SUPFAM" id="SSF49899">
    <property type="entry name" value="Concanavalin A-like lectins/glucanases"/>
    <property type="match status" value="1"/>
</dbReference>
<comment type="caution">
    <text evidence="6">The sequence shown here is derived from an EMBL/GenBank/DDBJ whole genome shotgun (WGS) entry which is preliminary data.</text>
</comment>
<dbReference type="InterPro" id="IPR051795">
    <property type="entry name" value="Glycosyl_Hydrlase_43"/>
</dbReference>
<gene>
    <name evidence="6" type="ORF">SLS60_001488</name>
</gene>
<evidence type="ECO:0000256" key="4">
    <source>
        <dbReference type="RuleBase" id="RU361187"/>
    </source>
</evidence>